<evidence type="ECO:0000259" key="1">
    <source>
        <dbReference type="Pfam" id="PF13474"/>
    </source>
</evidence>
<dbReference type="Gene3D" id="3.10.450.50">
    <property type="match status" value="1"/>
</dbReference>
<protein>
    <submittedName>
        <fullName evidence="2">Nuclear transport factor 2 family protein</fullName>
    </submittedName>
</protein>
<evidence type="ECO:0000313" key="3">
    <source>
        <dbReference type="Proteomes" id="UP001168694"/>
    </source>
</evidence>
<dbReference type="Pfam" id="PF13474">
    <property type="entry name" value="SnoaL_3"/>
    <property type="match status" value="1"/>
</dbReference>
<sequence length="145" mass="16963">MNDGFTKVQDVIENYKSAVYEQDVEKFVSAYATNIQVYDCWEDWEYKGIAKWKEAVNGWFNHLKEGGIQLKVELNDLVVEENAELAFIYSNMSLIAYNGSEEKLRQITNRFTFGLKKENNSWKIIHQHSSLPISMETGKYICYLK</sequence>
<keyword evidence="3" id="KW-1185">Reference proteome</keyword>
<dbReference type="InterPro" id="IPR032710">
    <property type="entry name" value="NTF2-like_dom_sf"/>
</dbReference>
<evidence type="ECO:0000313" key="2">
    <source>
        <dbReference type="EMBL" id="MDN4075382.1"/>
    </source>
</evidence>
<dbReference type="RefSeq" id="WP_290401494.1">
    <property type="nucleotide sequence ID" value="NZ_JAUHLN010000005.1"/>
</dbReference>
<gene>
    <name evidence="2" type="ORF">QYF49_20695</name>
</gene>
<organism evidence="2 3">
    <name type="scientific">Fictibacillus terranigra</name>
    <dbReference type="NCBI Taxonomy" id="3058424"/>
    <lineage>
        <taxon>Bacteria</taxon>
        <taxon>Bacillati</taxon>
        <taxon>Bacillota</taxon>
        <taxon>Bacilli</taxon>
        <taxon>Bacillales</taxon>
        <taxon>Fictibacillaceae</taxon>
        <taxon>Fictibacillus</taxon>
    </lineage>
</organism>
<dbReference type="EMBL" id="JAUHLN010000005">
    <property type="protein sequence ID" value="MDN4075382.1"/>
    <property type="molecule type" value="Genomic_DNA"/>
</dbReference>
<feature type="domain" description="SnoaL-like" evidence="1">
    <location>
        <begin position="8"/>
        <end position="133"/>
    </location>
</feature>
<dbReference type="InterPro" id="IPR037401">
    <property type="entry name" value="SnoaL-like"/>
</dbReference>
<dbReference type="Proteomes" id="UP001168694">
    <property type="component" value="Unassembled WGS sequence"/>
</dbReference>
<comment type="caution">
    <text evidence="2">The sequence shown here is derived from an EMBL/GenBank/DDBJ whole genome shotgun (WGS) entry which is preliminary data.</text>
</comment>
<dbReference type="SUPFAM" id="SSF54427">
    <property type="entry name" value="NTF2-like"/>
    <property type="match status" value="1"/>
</dbReference>
<name>A0ABT8EC24_9BACL</name>
<proteinExistence type="predicted"/>
<accession>A0ABT8EC24</accession>
<reference evidence="2" key="1">
    <citation type="submission" date="2023-06" db="EMBL/GenBank/DDBJ databases">
        <title>Draft Genome Sequences of Representative Paenibacillus Polymyxa, Bacillus cereus, Fictibacillus sp., and Brevibacillus agri Strains Isolated from Amazonian Dark Earth.</title>
        <authorList>
            <person name="Pellegrinetti T.A."/>
            <person name="Cunha I.C.M."/>
            <person name="Chaves M.G."/>
            <person name="Freitas A.S."/>
            <person name="Silva A.V.R."/>
            <person name="Tsai S.M."/>
            <person name="Mendes L.W."/>
        </authorList>
    </citation>
    <scope>NUCLEOTIDE SEQUENCE</scope>
    <source>
        <strain evidence="2">CENA-BCM004</strain>
    </source>
</reference>